<feature type="compositionally biased region" description="Basic and acidic residues" evidence="1">
    <location>
        <begin position="202"/>
        <end position="214"/>
    </location>
</feature>
<feature type="compositionally biased region" description="Low complexity" evidence="1">
    <location>
        <begin position="35"/>
        <end position="58"/>
    </location>
</feature>
<dbReference type="PATRIC" id="fig|33995.3.peg.1956"/>
<evidence type="ECO:0000256" key="1">
    <source>
        <dbReference type="SAM" id="MobiDB-lite"/>
    </source>
</evidence>
<keyword evidence="3" id="KW-1185">Reference proteome</keyword>
<feature type="region of interest" description="Disordered" evidence="1">
    <location>
        <begin position="197"/>
        <end position="234"/>
    </location>
</feature>
<dbReference type="AlphaFoldDB" id="A0A0M0EHQ8"/>
<gene>
    <name evidence="2" type="ORF">KOEU_17680</name>
</gene>
<organism evidence="2 3">
    <name type="scientific">Komagataeibacter europaeus</name>
    <name type="common">Gluconacetobacter europaeus</name>
    <dbReference type="NCBI Taxonomy" id="33995"/>
    <lineage>
        <taxon>Bacteria</taxon>
        <taxon>Pseudomonadati</taxon>
        <taxon>Pseudomonadota</taxon>
        <taxon>Alphaproteobacteria</taxon>
        <taxon>Acetobacterales</taxon>
        <taxon>Acetobacteraceae</taxon>
        <taxon>Komagataeibacter</taxon>
    </lineage>
</organism>
<dbReference type="RefSeq" id="WP_053323285.1">
    <property type="nucleotide sequence ID" value="NZ_LHUQ01000007.1"/>
</dbReference>
<comment type="caution">
    <text evidence="2">The sequence shown here is derived from an EMBL/GenBank/DDBJ whole genome shotgun (WGS) entry which is preliminary data.</text>
</comment>
<name>A0A0M0EHQ8_KOMEU</name>
<sequence>MSDEPTSAAAPAGAPAGGGATDTLMGGSTESTANETQQPAGTAATEGAAPNGESAQEGGEQEKPPEKPAVPEKYEFTPPEGFSVDEKAMGQYEAAAREAGLTQEQFSAITQHGLQFVQQQLEQAGHAQHEQAMKWRQEVLSDRTLSDGTGLNPEAKAAADRVIQSYGGKDLVQALAETGAGNNPTVIRAFVQIGKAMGLDEPPDKGKPAPERRSGSSFDDIAQRLYGQSAKAGA</sequence>
<proteinExistence type="predicted"/>
<reference evidence="2" key="1">
    <citation type="submission" date="2015-08" db="EMBL/GenBank/DDBJ databases">
        <title>Draft genome sequence of Komagataeibacter europaeus CECT 8546 a cellulose producer strain from vinegar produced by the traditional method.</title>
        <authorList>
            <person name="Poehlein A."/>
            <person name="Valera M.J."/>
            <person name="Haack F.S."/>
            <person name="Mas A."/>
            <person name="Daniel R."/>
            <person name="Streit W.R."/>
            <person name="Mateo E."/>
        </authorList>
    </citation>
    <scope>NUCLEOTIDE SEQUENCE [LARGE SCALE GENOMIC DNA]</scope>
    <source>
        <strain evidence="2">CECT 8546</strain>
    </source>
</reference>
<dbReference type="EMBL" id="LHUQ01000007">
    <property type="protein sequence ID" value="KON64798.1"/>
    <property type="molecule type" value="Genomic_DNA"/>
</dbReference>
<feature type="compositionally biased region" description="Basic and acidic residues" evidence="1">
    <location>
        <begin position="60"/>
        <end position="75"/>
    </location>
</feature>
<feature type="region of interest" description="Disordered" evidence="1">
    <location>
        <begin position="1"/>
        <end position="84"/>
    </location>
</feature>
<evidence type="ECO:0000313" key="3">
    <source>
        <dbReference type="Proteomes" id="UP000037566"/>
    </source>
</evidence>
<dbReference type="STRING" id="33995.KOEU_17680"/>
<protein>
    <submittedName>
        <fullName evidence="2">Uncharacterized protein</fullName>
    </submittedName>
</protein>
<accession>A0A0M0EHQ8</accession>
<dbReference type="Proteomes" id="UP000037566">
    <property type="component" value="Unassembled WGS sequence"/>
</dbReference>
<dbReference type="OrthoDB" id="5852at2"/>
<evidence type="ECO:0000313" key="2">
    <source>
        <dbReference type="EMBL" id="KON64798.1"/>
    </source>
</evidence>